<keyword evidence="3 6" id="KW-0812">Transmembrane</keyword>
<reference evidence="9" key="1">
    <citation type="journal article" date="2019" name="Int. J. Syst. Evol. Microbiol.">
        <title>The Global Catalogue of Microorganisms (GCM) 10K type strain sequencing project: providing services to taxonomists for standard genome sequencing and annotation.</title>
        <authorList>
            <consortium name="The Broad Institute Genomics Platform"/>
            <consortium name="The Broad Institute Genome Sequencing Center for Infectious Disease"/>
            <person name="Wu L."/>
            <person name="Ma J."/>
        </authorList>
    </citation>
    <scope>NUCLEOTIDE SEQUENCE [LARGE SCALE GENOMIC DNA]</scope>
    <source>
        <strain evidence="9">KCTC 22245</strain>
    </source>
</reference>
<feature type="transmembrane region" description="Helical" evidence="6">
    <location>
        <begin position="99"/>
        <end position="124"/>
    </location>
</feature>
<gene>
    <name evidence="8" type="ORF">ACFONP_11785</name>
</gene>
<comment type="caution">
    <text evidence="8">The sequence shown here is derived from an EMBL/GenBank/DDBJ whole genome shotgun (WGS) entry which is preliminary data.</text>
</comment>
<keyword evidence="4 6" id="KW-1133">Transmembrane helix</keyword>
<comment type="similarity">
    <text evidence="6">Belongs to the TVP38/TMEM64 family.</text>
</comment>
<dbReference type="InterPro" id="IPR032816">
    <property type="entry name" value="VTT_dom"/>
</dbReference>
<dbReference type="PANTHER" id="PTHR12677">
    <property type="entry name" value="GOLGI APPARATUS MEMBRANE PROTEIN TVP38-RELATED"/>
    <property type="match status" value="1"/>
</dbReference>
<dbReference type="EMBL" id="JBHRVA010000003">
    <property type="protein sequence ID" value="MFC3303412.1"/>
    <property type="molecule type" value="Genomic_DNA"/>
</dbReference>
<accession>A0ABV7MEQ9</accession>
<evidence type="ECO:0000256" key="5">
    <source>
        <dbReference type="ARBA" id="ARBA00023136"/>
    </source>
</evidence>
<comment type="subcellular location">
    <subcellularLocation>
        <location evidence="1 6">Cell membrane</location>
        <topology evidence="1 6">Multi-pass membrane protein</topology>
    </subcellularLocation>
</comment>
<sequence length="271" mass="29274">MTEAPTSQPLQRRFDPRRSLSAGVTLFVVVLAILLIVFGQELFGLDRAGVDNFLNAVKASPWAPVAVCLLYISLALVGFPQAMLFAGTVAVFGPWYGAVLSWGSTMVSGAVTFFLGRFFGGPWVNKLRPGKRQTLIGIMRRHGILASMIVRWTPSGPFIVVNTLCGASGMAYWKFALGTAIGVVPKLALIAFFTGQLDEIGRFLTSGDPEALVALAVLALLWVGFMLFCRWLYKRLRNTSLAGLAPQTDLTQSSSALGDQSNRALNLKSKA</sequence>
<dbReference type="Proteomes" id="UP001595607">
    <property type="component" value="Unassembled WGS sequence"/>
</dbReference>
<dbReference type="RefSeq" id="WP_189575965.1">
    <property type="nucleotide sequence ID" value="NZ_BMXU01000002.1"/>
</dbReference>
<dbReference type="InterPro" id="IPR015414">
    <property type="entry name" value="TMEM64"/>
</dbReference>
<keyword evidence="2 6" id="KW-1003">Cell membrane</keyword>
<feature type="transmembrane region" description="Helical" evidence="6">
    <location>
        <begin position="144"/>
        <end position="165"/>
    </location>
</feature>
<protein>
    <recommendedName>
        <fullName evidence="6">TVP38/TMEM64 family membrane protein</fullName>
    </recommendedName>
</protein>
<feature type="transmembrane region" description="Helical" evidence="6">
    <location>
        <begin position="213"/>
        <end position="233"/>
    </location>
</feature>
<proteinExistence type="inferred from homology"/>
<evidence type="ECO:0000313" key="9">
    <source>
        <dbReference type="Proteomes" id="UP001595607"/>
    </source>
</evidence>
<feature type="transmembrane region" description="Helical" evidence="6">
    <location>
        <begin position="20"/>
        <end position="43"/>
    </location>
</feature>
<organism evidence="8 9">
    <name type="scientific">Parvularcula lutaonensis</name>
    <dbReference type="NCBI Taxonomy" id="491923"/>
    <lineage>
        <taxon>Bacteria</taxon>
        <taxon>Pseudomonadati</taxon>
        <taxon>Pseudomonadota</taxon>
        <taxon>Alphaproteobacteria</taxon>
        <taxon>Parvularculales</taxon>
        <taxon>Parvularculaceae</taxon>
        <taxon>Parvularcula</taxon>
    </lineage>
</organism>
<feature type="domain" description="VTT" evidence="7">
    <location>
        <begin position="79"/>
        <end position="193"/>
    </location>
</feature>
<evidence type="ECO:0000256" key="1">
    <source>
        <dbReference type="ARBA" id="ARBA00004651"/>
    </source>
</evidence>
<feature type="transmembrane region" description="Helical" evidence="6">
    <location>
        <begin position="172"/>
        <end position="193"/>
    </location>
</feature>
<feature type="transmembrane region" description="Helical" evidence="6">
    <location>
        <begin position="63"/>
        <end position="92"/>
    </location>
</feature>
<evidence type="ECO:0000256" key="2">
    <source>
        <dbReference type="ARBA" id="ARBA00022475"/>
    </source>
</evidence>
<name>A0ABV7MEQ9_9PROT</name>
<keyword evidence="5 6" id="KW-0472">Membrane</keyword>
<evidence type="ECO:0000259" key="7">
    <source>
        <dbReference type="Pfam" id="PF09335"/>
    </source>
</evidence>
<evidence type="ECO:0000256" key="4">
    <source>
        <dbReference type="ARBA" id="ARBA00022989"/>
    </source>
</evidence>
<evidence type="ECO:0000313" key="8">
    <source>
        <dbReference type="EMBL" id="MFC3303412.1"/>
    </source>
</evidence>
<dbReference type="Pfam" id="PF09335">
    <property type="entry name" value="VTT_dom"/>
    <property type="match status" value="1"/>
</dbReference>
<keyword evidence="9" id="KW-1185">Reference proteome</keyword>
<dbReference type="PANTHER" id="PTHR12677:SF59">
    <property type="entry name" value="GOLGI APPARATUS MEMBRANE PROTEIN TVP38-RELATED"/>
    <property type="match status" value="1"/>
</dbReference>
<evidence type="ECO:0000256" key="6">
    <source>
        <dbReference type="RuleBase" id="RU366058"/>
    </source>
</evidence>
<evidence type="ECO:0000256" key="3">
    <source>
        <dbReference type="ARBA" id="ARBA00022692"/>
    </source>
</evidence>